<dbReference type="Pfam" id="PF00497">
    <property type="entry name" value="SBP_bac_3"/>
    <property type="match status" value="1"/>
</dbReference>
<feature type="signal peptide" evidence="2">
    <location>
        <begin position="1"/>
        <end position="23"/>
    </location>
</feature>
<dbReference type="Proteomes" id="UP000243535">
    <property type="component" value="Unassembled WGS sequence"/>
</dbReference>
<evidence type="ECO:0000256" key="2">
    <source>
        <dbReference type="SAM" id="SignalP"/>
    </source>
</evidence>
<name>A0A0K6GYN5_9NEIS</name>
<dbReference type="PANTHER" id="PTHR35936">
    <property type="entry name" value="MEMBRANE-BOUND LYTIC MUREIN TRANSGLYCOSYLASE F"/>
    <property type="match status" value="1"/>
</dbReference>
<evidence type="ECO:0000313" key="5">
    <source>
        <dbReference type="Proteomes" id="UP000243535"/>
    </source>
</evidence>
<keyword evidence="1 2" id="KW-0732">Signal</keyword>
<evidence type="ECO:0000256" key="1">
    <source>
        <dbReference type="ARBA" id="ARBA00022729"/>
    </source>
</evidence>
<dbReference type="PANTHER" id="PTHR35936:SF6">
    <property type="entry name" value="AMINO ACID ABC TRANSPORTER SUBSTRATE-BINDING PAAT FAMILY PROTEIN"/>
    <property type="match status" value="1"/>
</dbReference>
<protein>
    <submittedName>
        <fullName evidence="4">ABC-type amino acid transport/signal transduction system, periplasmic component/domain</fullName>
    </submittedName>
</protein>
<dbReference type="STRING" id="375574.GCA_001418035_01620"/>
<dbReference type="AlphaFoldDB" id="A0A0K6GYN5"/>
<dbReference type="EMBL" id="CYHA01000003">
    <property type="protein sequence ID" value="CUA83608.1"/>
    <property type="molecule type" value="Genomic_DNA"/>
</dbReference>
<organism evidence="4 5">
    <name type="scientific">Gulbenkiania indica</name>
    <dbReference type="NCBI Taxonomy" id="375574"/>
    <lineage>
        <taxon>Bacteria</taxon>
        <taxon>Pseudomonadati</taxon>
        <taxon>Pseudomonadota</taxon>
        <taxon>Betaproteobacteria</taxon>
        <taxon>Neisseriales</taxon>
        <taxon>Chromobacteriaceae</taxon>
        <taxon>Gulbenkiania</taxon>
    </lineage>
</organism>
<proteinExistence type="predicted"/>
<sequence length="250" mass="28152">MRKMLRLLRAVLLALLPVHTALAAPLTVAVGLAKPPYVEAEAKGGLEVELVETALRRAGMEPRLLPMPPARALADLAVGRIDAMTSLGPQADSALFYSQPVVQYVNKAITLARQDITLRGLPDLARYRVAAFQNASRLLGREFEGLARQLPQYTEYADQATQLRLLYRGRVDVVLLDINIFRALRAQEKLPDEVAQPLRVFDLFPPLPRHVGFYRVTDRDAFDRAFSGMVRDGTVRQILQRYRQQGRYDF</sequence>
<dbReference type="Gene3D" id="3.40.190.10">
    <property type="entry name" value="Periplasmic binding protein-like II"/>
    <property type="match status" value="2"/>
</dbReference>
<gene>
    <name evidence="4" type="ORF">Ga0061063_1828</name>
</gene>
<evidence type="ECO:0000259" key="3">
    <source>
        <dbReference type="Pfam" id="PF00497"/>
    </source>
</evidence>
<accession>A0A0K6GYN5</accession>
<dbReference type="SUPFAM" id="SSF53850">
    <property type="entry name" value="Periplasmic binding protein-like II"/>
    <property type="match status" value="1"/>
</dbReference>
<feature type="chain" id="PRO_5005503897" evidence="2">
    <location>
        <begin position="24"/>
        <end position="250"/>
    </location>
</feature>
<feature type="domain" description="Solute-binding protein family 3/N-terminal" evidence="3">
    <location>
        <begin position="26"/>
        <end position="243"/>
    </location>
</feature>
<dbReference type="InterPro" id="IPR001638">
    <property type="entry name" value="Solute-binding_3/MltF_N"/>
</dbReference>
<keyword evidence="5" id="KW-1185">Reference proteome</keyword>
<reference evidence="5" key="1">
    <citation type="submission" date="2015-08" db="EMBL/GenBank/DDBJ databases">
        <authorList>
            <person name="Varghese N."/>
        </authorList>
    </citation>
    <scope>NUCLEOTIDE SEQUENCE [LARGE SCALE GENOMIC DNA]</scope>
    <source>
        <strain evidence="5">DSM 17901</strain>
    </source>
</reference>
<evidence type="ECO:0000313" key="4">
    <source>
        <dbReference type="EMBL" id="CUA83608.1"/>
    </source>
</evidence>